<evidence type="ECO:0000256" key="3">
    <source>
        <dbReference type="ARBA" id="ARBA00022692"/>
    </source>
</evidence>
<evidence type="ECO:0000256" key="2">
    <source>
        <dbReference type="ARBA" id="ARBA00022475"/>
    </source>
</evidence>
<keyword evidence="4 6" id="KW-1133">Transmembrane helix</keyword>
<feature type="transmembrane region" description="Helical" evidence="6">
    <location>
        <begin position="66"/>
        <end position="85"/>
    </location>
</feature>
<evidence type="ECO:0000256" key="6">
    <source>
        <dbReference type="SAM" id="Phobius"/>
    </source>
</evidence>
<keyword evidence="7" id="KW-0732">Signal</keyword>
<evidence type="ECO:0000256" key="1">
    <source>
        <dbReference type="ARBA" id="ARBA00004651"/>
    </source>
</evidence>
<feature type="transmembrane region" description="Helical" evidence="6">
    <location>
        <begin position="105"/>
        <end position="124"/>
    </location>
</feature>
<feature type="transmembrane region" description="Helical" evidence="6">
    <location>
        <begin position="37"/>
        <end position="59"/>
    </location>
</feature>
<name>A0ABV7IWH5_9RHOB</name>
<comment type="subcellular location">
    <subcellularLocation>
        <location evidence="1">Cell membrane</location>
        <topology evidence="1">Multi-pass membrane protein</topology>
    </subcellularLocation>
</comment>
<accession>A0ABV7IWH5</accession>
<evidence type="ECO:0000256" key="7">
    <source>
        <dbReference type="SAM" id="SignalP"/>
    </source>
</evidence>
<comment type="caution">
    <text evidence="8">The sequence shown here is derived from an EMBL/GenBank/DDBJ whole genome shotgun (WGS) entry which is preliminary data.</text>
</comment>
<dbReference type="EMBL" id="JBHRTO010000001">
    <property type="protein sequence ID" value="MFC3180143.1"/>
    <property type="molecule type" value="Genomic_DNA"/>
</dbReference>
<feature type="transmembrane region" description="Helical" evidence="6">
    <location>
        <begin position="131"/>
        <end position="155"/>
    </location>
</feature>
<dbReference type="InterPro" id="IPR001123">
    <property type="entry name" value="LeuE-type"/>
</dbReference>
<evidence type="ECO:0000313" key="8">
    <source>
        <dbReference type="EMBL" id="MFC3180143.1"/>
    </source>
</evidence>
<dbReference type="RefSeq" id="WP_380071779.1">
    <property type="nucleotide sequence ID" value="NZ_JBHRTO010000001.1"/>
</dbReference>
<sequence>MSMMNLSLALLALLITPGPSNALLALAGAQTGLRDGLRLIFVVTLCYLAVVAPLALYGAQLLHGLPVLRPIVTGLAALWVARLALRLWSLPAAGTRATASVGPRQIAVTTLLNPKALIFGLVLIPATPKVWAALALFALLVPLASLIWLALGAGLLSRAGPWLNRGAAVWLALLSLGLAAKALAG</sequence>
<feature type="signal peptide" evidence="7">
    <location>
        <begin position="1"/>
        <end position="22"/>
    </location>
</feature>
<dbReference type="Proteomes" id="UP001595547">
    <property type="component" value="Unassembled WGS sequence"/>
</dbReference>
<proteinExistence type="predicted"/>
<evidence type="ECO:0000313" key="9">
    <source>
        <dbReference type="Proteomes" id="UP001595547"/>
    </source>
</evidence>
<gene>
    <name evidence="8" type="ORF">ACFOGH_04000</name>
</gene>
<protein>
    <submittedName>
        <fullName evidence="8">LysE family transporter</fullName>
    </submittedName>
</protein>
<feature type="chain" id="PRO_5047263548" evidence="7">
    <location>
        <begin position="23"/>
        <end position="185"/>
    </location>
</feature>
<dbReference type="Pfam" id="PF01810">
    <property type="entry name" value="LysE"/>
    <property type="match status" value="1"/>
</dbReference>
<keyword evidence="3 6" id="KW-0812">Transmembrane</keyword>
<organism evidence="8 9">
    <name type="scientific">Cypionkella sinensis</name>
    <dbReference type="NCBI Taxonomy" id="1756043"/>
    <lineage>
        <taxon>Bacteria</taxon>
        <taxon>Pseudomonadati</taxon>
        <taxon>Pseudomonadota</taxon>
        <taxon>Alphaproteobacteria</taxon>
        <taxon>Rhodobacterales</taxon>
        <taxon>Paracoccaceae</taxon>
        <taxon>Cypionkella</taxon>
    </lineage>
</organism>
<keyword evidence="5 6" id="KW-0472">Membrane</keyword>
<keyword evidence="9" id="KW-1185">Reference proteome</keyword>
<evidence type="ECO:0000256" key="5">
    <source>
        <dbReference type="ARBA" id="ARBA00023136"/>
    </source>
</evidence>
<keyword evidence="2" id="KW-1003">Cell membrane</keyword>
<evidence type="ECO:0000256" key="4">
    <source>
        <dbReference type="ARBA" id="ARBA00022989"/>
    </source>
</evidence>
<reference evidence="9" key="1">
    <citation type="journal article" date="2019" name="Int. J. Syst. Evol. Microbiol.">
        <title>The Global Catalogue of Microorganisms (GCM) 10K type strain sequencing project: providing services to taxonomists for standard genome sequencing and annotation.</title>
        <authorList>
            <consortium name="The Broad Institute Genomics Platform"/>
            <consortium name="The Broad Institute Genome Sequencing Center for Infectious Disease"/>
            <person name="Wu L."/>
            <person name="Ma J."/>
        </authorList>
    </citation>
    <scope>NUCLEOTIDE SEQUENCE [LARGE SCALE GENOMIC DNA]</scope>
    <source>
        <strain evidence="9">KCTC 52039</strain>
    </source>
</reference>
<feature type="transmembrane region" description="Helical" evidence="6">
    <location>
        <begin position="167"/>
        <end position="184"/>
    </location>
</feature>